<sequence>MNVVFQIKIDTEILIKLREKINDEVNISYNKEYYYVVDKKRKKTKEFRAWDKICAIMDRLDDTVDYLNNLELNTGKYRKSAFDFYDFMNNASVVVDCIKELTKIFDVDDNYLKKSTNIFNQLGKDGKGTDEKYFEYLRSLCSVHPIETSRHRRYQDNDFECSPYVAWNNGIMSFNNDCDLFAIVYTSRDDEWSKKIGIYISQVFEYLKTRVSFINNIVEEIEKYHNEVISFFKNKHIKKVYEFDNYIGYLKNLDEEAKERFGSEYWSKFDYIIKLLTLKISNEKNKSKADLYINALKYSVEYEHNALQNMSYLGFDNNGIVNEKENYETSLLSELCSLNSKSDEQIRYHYNFEKIGYLNYDSGDNNKNWAYVMLNKASEFLERYISFEGAKGDFEHYALFKVALYLHCLENECIVNNSIPNDLQYREKLL</sequence>
<gene>
    <name evidence="1" type="ORF">JFP838_05560</name>
</gene>
<reference evidence="1 2" key="1">
    <citation type="journal article" date="2016" name="PLoS ONE">
        <title>Plasmid Characterization and Chromosome Analysis of Two netF+ Clostridium perfringens Isolates Associated with Foal and Canine Necrotizing Enteritis.</title>
        <authorList>
            <person name="Mehdizadeh Gohari I."/>
            <person name="Kropinski A.M."/>
            <person name="Weese S.J."/>
            <person name="Parreira V.R."/>
            <person name="Whitehead A.E."/>
            <person name="Boerlin P."/>
            <person name="Prescott J.F."/>
        </authorList>
    </citation>
    <scope>NUCLEOTIDE SEQUENCE [LARGE SCALE GENOMIC DNA]</scope>
    <source>
        <strain evidence="1 2">JP838</strain>
    </source>
</reference>
<evidence type="ECO:0000313" key="2">
    <source>
        <dbReference type="Proteomes" id="UP000070260"/>
    </source>
</evidence>
<dbReference type="Proteomes" id="UP000070260">
    <property type="component" value="Chromosome"/>
</dbReference>
<proteinExistence type="predicted"/>
<name>A0A127EH27_CLOPF</name>
<dbReference type="RefSeq" id="WP_061427134.1">
    <property type="nucleotide sequence ID" value="NZ_JARVUZ010000001.1"/>
</dbReference>
<dbReference type="OrthoDB" id="3196277at2"/>
<organism evidence="1 2">
    <name type="scientific">Clostridium perfringens</name>
    <dbReference type="NCBI Taxonomy" id="1502"/>
    <lineage>
        <taxon>Bacteria</taxon>
        <taxon>Bacillati</taxon>
        <taxon>Bacillota</taxon>
        <taxon>Clostridia</taxon>
        <taxon>Eubacteriales</taxon>
        <taxon>Clostridiaceae</taxon>
        <taxon>Clostridium</taxon>
    </lineage>
</organism>
<dbReference type="EMBL" id="CP010994">
    <property type="protein sequence ID" value="AMN35237.1"/>
    <property type="molecule type" value="Genomic_DNA"/>
</dbReference>
<dbReference type="AlphaFoldDB" id="A0A127EH27"/>
<dbReference type="PATRIC" id="fig|1502.177.peg.1116"/>
<evidence type="ECO:0000313" key="1">
    <source>
        <dbReference type="EMBL" id="AMN35237.1"/>
    </source>
</evidence>
<accession>A0A127EH27</accession>
<protein>
    <submittedName>
        <fullName evidence="1">Uncharacterized protein</fullName>
    </submittedName>
</protein>